<comment type="similarity">
    <text evidence="4 13">Belongs to the glycosyltransferase 31 family.</text>
</comment>
<name>A0A438DZ55_VITVI</name>
<evidence type="ECO:0000256" key="9">
    <source>
        <dbReference type="ARBA" id="ARBA00022989"/>
    </source>
</evidence>
<comment type="pathway">
    <text evidence="3">Protein modification; protein glycosylation.</text>
</comment>
<reference evidence="14 15" key="1">
    <citation type="journal article" date="2018" name="PLoS Genet.">
        <title>Population sequencing reveals clonal diversity and ancestral inbreeding in the grapevine cultivar Chardonnay.</title>
        <authorList>
            <person name="Roach M.J."/>
            <person name="Johnson D.L."/>
            <person name="Bohlmann J."/>
            <person name="van Vuuren H.J."/>
            <person name="Jones S.J."/>
            <person name="Pretorius I.S."/>
            <person name="Schmidt S.A."/>
            <person name="Borneman A.R."/>
        </authorList>
    </citation>
    <scope>NUCLEOTIDE SEQUENCE [LARGE SCALE GENOMIC DNA]</scope>
    <source>
        <strain evidence="15">cv. Chardonnay</strain>
        <tissue evidence="14">Leaf</tissue>
    </source>
</reference>
<dbReference type="Pfam" id="PF01762">
    <property type="entry name" value="Galactosyl_T"/>
    <property type="match status" value="1"/>
</dbReference>
<dbReference type="EC" id="2.4.1.-" evidence="13"/>
<comment type="caution">
    <text evidence="14">The sequence shown here is derived from an EMBL/GenBank/DDBJ whole genome shotgun (WGS) entry which is preliminary data.</text>
</comment>
<keyword evidence="12 13" id="KW-0464">Manganese</keyword>
<evidence type="ECO:0000313" key="15">
    <source>
        <dbReference type="Proteomes" id="UP000288805"/>
    </source>
</evidence>
<keyword evidence="6 14" id="KW-0808">Transferase</keyword>
<evidence type="ECO:0000256" key="3">
    <source>
        <dbReference type="ARBA" id="ARBA00004922"/>
    </source>
</evidence>
<dbReference type="Gene3D" id="3.90.550.50">
    <property type="match status" value="1"/>
</dbReference>
<evidence type="ECO:0000256" key="6">
    <source>
        <dbReference type="ARBA" id="ARBA00022679"/>
    </source>
</evidence>
<keyword evidence="8" id="KW-0735">Signal-anchor</keyword>
<evidence type="ECO:0000256" key="10">
    <source>
        <dbReference type="ARBA" id="ARBA00023034"/>
    </source>
</evidence>
<protein>
    <recommendedName>
        <fullName evidence="13">Hexosyltransferase</fullName>
        <ecNumber evidence="13">2.4.1.-</ecNumber>
    </recommendedName>
</protein>
<organism evidence="14 15">
    <name type="scientific">Vitis vinifera</name>
    <name type="common">Grape</name>
    <dbReference type="NCBI Taxonomy" id="29760"/>
    <lineage>
        <taxon>Eukaryota</taxon>
        <taxon>Viridiplantae</taxon>
        <taxon>Streptophyta</taxon>
        <taxon>Embryophyta</taxon>
        <taxon>Tracheophyta</taxon>
        <taxon>Spermatophyta</taxon>
        <taxon>Magnoliopsida</taxon>
        <taxon>eudicotyledons</taxon>
        <taxon>Gunneridae</taxon>
        <taxon>Pentapetalae</taxon>
        <taxon>rosids</taxon>
        <taxon>Vitales</taxon>
        <taxon>Vitaceae</taxon>
        <taxon>Viteae</taxon>
        <taxon>Vitis</taxon>
    </lineage>
</organism>
<dbReference type="Proteomes" id="UP000288805">
    <property type="component" value="Unassembled WGS sequence"/>
</dbReference>
<evidence type="ECO:0000256" key="8">
    <source>
        <dbReference type="ARBA" id="ARBA00022968"/>
    </source>
</evidence>
<dbReference type="PANTHER" id="PTHR11214:SF85">
    <property type="entry name" value="BETA-1,3-GALACTOSYLTRANSFERASE 12-RELATED"/>
    <property type="match status" value="1"/>
</dbReference>
<proteinExistence type="inferred from homology"/>
<keyword evidence="9" id="KW-1133">Transmembrane helix</keyword>
<dbReference type="GO" id="GO:0016758">
    <property type="term" value="F:hexosyltransferase activity"/>
    <property type="evidence" value="ECO:0007669"/>
    <property type="project" value="InterPro"/>
</dbReference>
<evidence type="ECO:0000313" key="14">
    <source>
        <dbReference type="EMBL" id="RVW40749.1"/>
    </source>
</evidence>
<evidence type="ECO:0000256" key="12">
    <source>
        <dbReference type="ARBA" id="ARBA00023211"/>
    </source>
</evidence>
<comment type="subcellular location">
    <subcellularLocation>
        <location evidence="2 13">Golgi apparatus membrane</location>
        <topology evidence="2 13">Single-pass type II membrane protein</topology>
    </subcellularLocation>
</comment>
<dbReference type="GO" id="GO:0000139">
    <property type="term" value="C:Golgi membrane"/>
    <property type="evidence" value="ECO:0007669"/>
    <property type="project" value="UniProtKB-SubCell"/>
</dbReference>
<keyword evidence="5 13" id="KW-0328">Glycosyltransferase</keyword>
<evidence type="ECO:0000256" key="7">
    <source>
        <dbReference type="ARBA" id="ARBA00022692"/>
    </source>
</evidence>
<evidence type="ECO:0000256" key="5">
    <source>
        <dbReference type="ARBA" id="ARBA00022676"/>
    </source>
</evidence>
<sequence length="151" mass="18063">MEENWRAGRKVVSQWISQEGQKTWKVFWGRKTDSRMRVVGASWISTFRFVIGRFKDVKKMAELQKEVEKYKDFMFIDVWEEYLNLPHKTLAFFKVAFEPFDVDYYVKADDEIYLHPDQLSTLLAKKQSHSPTYIGCMKKEPVITNPKMKCY</sequence>
<evidence type="ECO:0000256" key="2">
    <source>
        <dbReference type="ARBA" id="ARBA00004323"/>
    </source>
</evidence>
<dbReference type="PANTHER" id="PTHR11214">
    <property type="entry name" value="BETA-1,3-N-ACETYLGLUCOSAMINYLTRANSFERASE"/>
    <property type="match status" value="1"/>
</dbReference>
<dbReference type="InterPro" id="IPR002659">
    <property type="entry name" value="Glyco_trans_31"/>
</dbReference>
<keyword evidence="11" id="KW-0472">Membrane</keyword>
<evidence type="ECO:0000256" key="13">
    <source>
        <dbReference type="RuleBase" id="RU363063"/>
    </source>
</evidence>
<dbReference type="AlphaFoldDB" id="A0A438DZ55"/>
<keyword evidence="7" id="KW-0812">Transmembrane</keyword>
<accession>A0A438DZ55</accession>
<evidence type="ECO:0000256" key="11">
    <source>
        <dbReference type="ARBA" id="ARBA00023136"/>
    </source>
</evidence>
<dbReference type="EMBL" id="QGNW01001453">
    <property type="protein sequence ID" value="RVW40749.1"/>
    <property type="molecule type" value="Genomic_DNA"/>
</dbReference>
<evidence type="ECO:0000256" key="4">
    <source>
        <dbReference type="ARBA" id="ARBA00008661"/>
    </source>
</evidence>
<keyword evidence="10 13" id="KW-0333">Golgi apparatus</keyword>
<comment type="cofactor">
    <cofactor evidence="1 13">
        <name>Mn(2+)</name>
        <dbReference type="ChEBI" id="CHEBI:29035"/>
    </cofactor>
</comment>
<evidence type="ECO:0000256" key="1">
    <source>
        <dbReference type="ARBA" id="ARBA00001936"/>
    </source>
</evidence>
<gene>
    <name evidence="14" type="primary">B3GALT12_1</name>
    <name evidence="14" type="ORF">CK203_080740</name>
</gene>
<dbReference type="UniPathway" id="UPA00378"/>